<dbReference type="Pfam" id="PF18599">
    <property type="entry name" value="LCIB_C_CA"/>
    <property type="match status" value="1"/>
</dbReference>
<dbReference type="AlphaFoldDB" id="A0A7S2GC82"/>
<dbReference type="EMBL" id="HBGU01023595">
    <property type="protein sequence ID" value="CAD9440314.1"/>
    <property type="molecule type" value="Transcribed_RNA"/>
</dbReference>
<gene>
    <name evidence="2" type="ORF">CBRE1094_LOCUS12851</name>
</gene>
<organism evidence="2">
    <name type="scientific">Haptolina brevifila</name>
    <dbReference type="NCBI Taxonomy" id="156173"/>
    <lineage>
        <taxon>Eukaryota</taxon>
        <taxon>Haptista</taxon>
        <taxon>Haptophyta</taxon>
        <taxon>Prymnesiophyceae</taxon>
        <taxon>Prymnesiales</taxon>
        <taxon>Prymnesiaceae</taxon>
        <taxon>Haptolina</taxon>
    </lineage>
</organism>
<accession>A0A7S2GC82</accession>
<evidence type="ECO:0000259" key="1">
    <source>
        <dbReference type="Pfam" id="PF18599"/>
    </source>
</evidence>
<dbReference type="PANTHER" id="PTHR38016">
    <property type="entry name" value="UNNAMED PRODUCT"/>
    <property type="match status" value="1"/>
</dbReference>
<sequence length="132" mass="14892">MFESRRGKYNLFDPQLKVIISLLTPRLKGVELAAEPIAFVTYQMYGIVRDLLEQCIKDTDDVWDWATEVAIVGGIIINRRTGGDFFQPLSFEARTRNAPPQDLFVEAFGPRPDLVPILGAEGPVQEILYGKH</sequence>
<name>A0A7S2GC82_9EUKA</name>
<protein>
    <recommendedName>
        <fullName evidence="1">Limiting CO2-inducible protein B/C beta carbonyic anhydrase domain-containing protein</fullName>
    </recommendedName>
</protein>
<reference evidence="2" key="1">
    <citation type="submission" date="2021-01" db="EMBL/GenBank/DDBJ databases">
        <authorList>
            <person name="Corre E."/>
            <person name="Pelletier E."/>
            <person name="Niang G."/>
            <person name="Scheremetjew M."/>
            <person name="Finn R."/>
            <person name="Kale V."/>
            <person name="Holt S."/>
            <person name="Cochrane G."/>
            <person name="Meng A."/>
            <person name="Brown T."/>
            <person name="Cohen L."/>
        </authorList>
    </citation>
    <scope>NUCLEOTIDE SEQUENCE</scope>
    <source>
        <strain evidence="2">UTEX LB 985</strain>
    </source>
</reference>
<dbReference type="PANTHER" id="PTHR38016:SF1">
    <property type="entry name" value="LIMITING CO2-INDUCIBLE PROTEIN B_C BETA CARBONYIC ANHYDRASE DOMAIN-CONTAINING PROTEIN"/>
    <property type="match status" value="1"/>
</dbReference>
<dbReference type="InterPro" id="IPR040703">
    <property type="entry name" value="LCIB/C_CA"/>
</dbReference>
<evidence type="ECO:0000313" key="2">
    <source>
        <dbReference type="EMBL" id="CAD9440314.1"/>
    </source>
</evidence>
<proteinExistence type="predicted"/>
<feature type="domain" description="Limiting CO2-inducible protein B/C beta carbonyic anhydrase" evidence="1">
    <location>
        <begin position="7"/>
        <end position="94"/>
    </location>
</feature>